<sequence length="796" mass="88743">MSVSPAESTRGVKRKAEANNADTISGTRRIQALDPNVVNKIAAGEIIIAPVHALKELVENAVDAGSTMLEVLVKDGGLKLLQITDNGSGIDKEDLAILCERFTTSKLQVFEDLESIQTYGFRGEALASISHIAHLTVTTRTKDADSAWRAYYEAGKLAPTKPGQGIEPRRVAGRQGTQITVEDLFYNVPTRRRAFRSASEEYNKIVDMIGRYAVHCRHVAFACKKHGESSASISIPATASTVDRIRHVYGGAVASELLPFETDDSRLGFEASGWATNANFSMKRTTLLLFINGRSVESSNIRKMLDELYAVFLPKNSHPFVYLCLEIDPQRVDVNVHPSKRQVNFLNEDEISRAIGEHLRSKLAEVDTSRTFSIQTLLPTKTPTTFRNNSADNELTPATPSTPSVTSAAATLKQTPARPYENNLVRTDTNMRKITSMFAPSRPSAVLMSPSEPRSVSERDGTASQTVSDAVQKRFLPFGSSEYEVVNREVTVNWLKSVRELKEAVVQTSSSELTEIFKAYSFVGIVDGRRRLAAIQSGVKLYLVDYGRACFELFYQIGLDDFGNFGVIRFSPPLDLRRLLRMAYQHERGQYNEEPEPDESQDENNESSGDADADTAVAAVAAQLIERRQMLQEYFSLEVTPSGELLSIPLLIKGYTPSLAKLPQFLLRLGPRVGWDDEKSCFDTLLRELADFYVPERLQFVDGERQRHQQQQELKKGKGKGEVAVEDDDNRDIDYSNNCAEMDEDIQARHAHVQHAVEHVLFPAFKTKLICTTSLMHAGLIEVANLKGLYRVFERC</sequence>
<feature type="domain" description="DNA mismatch repair protein S5" evidence="7">
    <location>
        <begin position="245"/>
        <end position="364"/>
    </location>
</feature>
<organism evidence="8 9">
    <name type="scientific">Sporothrix epigloea</name>
    <dbReference type="NCBI Taxonomy" id="1892477"/>
    <lineage>
        <taxon>Eukaryota</taxon>
        <taxon>Fungi</taxon>
        <taxon>Dikarya</taxon>
        <taxon>Ascomycota</taxon>
        <taxon>Pezizomycotina</taxon>
        <taxon>Sordariomycetes</taxon>
        <taxon>Sordariomycetidae</taxon>
        <taxon>Ophiostomatales</taxon>
        <taxon>Ophiostomataceae</taxon>
        <taxon>Sporothrix</taxon>
    </lineage>
</organism>
<dbReference type="Proteomes" id="UP001642502">
    <property type="component" value="Unassembled WGS sequence"/>
</dbReference>
<evidence type="ECO:0000256" key="6">
    <source>
        <dbReference type="SAM" id="MobiDB-lite"/>
    </source>
</evidence>
<feature type="compositionally biased region" description="Basic and acidic residues" evidence="6">
    <location>
        <begin position="713"/>
        <end position="723"/>
    </location>
</feature>
<feature type="region of interest" description="Disordered" evidence="6">
    <location>
        <begin position="703"/>
        <end position="731"/>
    </location>
</feature>
<feature type="region of interest" description="Disordered" evidence="6">
    <location>
        <begin position="443"/>
        <end position="464"/>
    </location>
</feature>
<evidence type="ECO:0000313" key="8">
    <source>
        <dbReference type="EMBL" id="CAK7268869.1"/>
    </source>
</evidence>
<dbReference type="Pfam" id="PF16413">
    <property type="entry name" value="Mlh1_C"/>
    <property type="match status" value="1"/>
</dbReference>
<comment type="subcellular location">
    <subcellularLocation>
        <location evidence="1">Nucleus</location>
    </subcellularLocation>
</comment>
<dbReference type="InterPro" id="IPR036890">
    <property type="entry name" value="HATPase_C_sf"/>
</dbReference>
<dbReference type="InterPro" id="IPR002099">
    <property type="entry name" value="MutL/Mlh/PMS"/>
</dbReference>
<dbReference type="SMART" id="SM01340">
    <property type="entry name" value="DNA_mis_repair"/>
    <property type="match status" value="1"/>
</dbReference>
<feature type="compositionally biased region" description="Polar residues" evidence="6">
    <location>
        <begin position="383"/>
        <end position="393"/>
    </location>
</feature>
<evidence type="ECO:0000256" key="1">
    <source>
        <dbReference type="ARBA" id="ARBA00004123"/>
    </source>
</evidence>
<dbReference type="PANTHER" id="PTHR10073:SF12">
    <property type="entry name" value="DNA MISMATCH REPAIR PROTEIN MLH1"/>
    <property type="match status" value="1"/>
</dbReference>
<dbReference type="SUPFAM" id="SSF54211">
    <property type="entry name" value="Ribosomal protein S5 domain 2-like"/>
    <property type="match status" value="1"/>
</dbReference>
<dbReference type="InterPro" id="IPR032189">
    <property type="entry name" value="Mlh1_C"/>
</dbReference>
<proteinExistence type="inferred from homology"/>
<dbReference type="InterPro" id="IPR020568">
    <property type="entry name" value="Ribosomal_Su5_D2-typ_SF"/>
</dbReference>
<dbReference type="Pfam" id="PF01119">
    <property type="entry name" value="DNA_mis_repair"/>
    <property type="match status" value="1"/>
</dbReference>
<dbReference type="InterPro" id="IPR038973">
    <property type="entry name" value="MutL/Mlh/Pms-like"/>
</dbReference>
<keyword evidence="4" id="KW-0234">DNA repair</keyword>
<evidence type="ECO:0000256" key="3">
    <source>
        <dbReference type="ARBA" id="ARBA00022763"/>
    </source>
</evidence>
<dbReference type="Gene3D" id="3.30.230.10">
    <property type="match status" value="1"/>
</dbReference>
<dbReference type="CDD" id="cd03483">
    <property type="entry name" value="MutL_Trans_MLH1"/>
    <property type="match status" value="1"/>
</dbReference>
<dbReference type="InterPro" id="IPR013507">
    <property type="entry name" value="DNA_mismatch_S5_2-like"/>
</dbReference>
<keyword evidence="9" id="KW-1185">Reference proteome</keyword>
<dbReference type="InterPro" id="IPR014721">
    <property type="entry name" value="Ribsml_uS5_D2-typ_fold_subgr"/>
</dbReference>
<feature type="compositionally biased region" description="Low complexity" evidence="6">
    <location>
        <begin position="396"/>
        <end position="405"/>
    </location>
</feature>
<comment type="similarity">
    <text evidence="2">Belongs to the DNA mismatch repair MutL/HexB family.</text>
</comment>
<gene>
    <name evidence="8" type="primary">mlh1</name>
    <name evidence="8" type="ORF">SEPCBS119000_003280</name>
</gene>
<feature type="region of interest" description="Disordered" evidence="6">
    <location>
        <begin position="383"/>
        <end position="405"/>
    </location>
</feature>
<feature type="compositionally biased region" description="Acidic residues" evidence="6">
    <location>
        <begin position="593"/>
        <end position="612"/>
    </location>
</feature>
<reference evidence="8 9" key="1">
    <citation type="submission" date="2024-01" db="EMBL/GenBank/DDBJ databases">
        <authorList>
            <person name="Allen C."/>
            <person name="Tagirdzhanova G."/>
        </authorList>
    </citation>
    <scope>NUCLEOTIDE SEQUENCE [LARGE SCALE GENOMIC DNA]</scope>
    <source>
        <strain evidence="8 9">CBS 119000</strain>
    </source>
</reference>
<dbReference type="PANTHER" id="PTHR10073">
    <property type="entry name" value="DNA MISMATCH REPAIR PROTEIN MLH, PMS, MUTL"/>
    <property type="match status" value="1"/>
</dbReference>
<evidence type="ECO:0000259" key="7">
    <source>
        <dbReference type="SMART" id="SM01340"/>
    </source>
</evidence>
<dbReference type="Pfam" id="PF13589">
    <property type="entry name" value="HATPase_c_3"/>
    <property type="match status" value="1"/>
</dbReference>
<comment type="caution">
    <text evidence="8">The sequence shown here is derived from an EMBL/GenBank/DDBJ whole genome shotgun (WGS) entry which is preliminary data.</text>
</comment>
<dbReference type="InterPro" id="IPR014762">
    <property type="entry name" value="DNA_mismatch_repair_CS"/>
</dbReference>
<protein>
    <submittedName>
        <fullName evidence="8">DNA mismatch repair protein Mlh1</fullName>
    </submittedName>
</protein>
<dbReference type="PROSITE" id="PS00058">
    <property type="entry name" value="DNA_MISMATCH_REPAIR_1"/>
    <property type="match status" value="1"/>
</dbReference>
<evidence type="ECO:0000256" key="2">
    <source>
        <dbReference type="ARBA" id="ARBA00006082"/>
    </source>
</evidence>
<evidence type="ECO:0000313" key="9">
    <source>
        <dbReference type="Proteomes" id="UP001642502"/>
    </source>
</evidence>
<feature type="region of interest" description="Disordered" evidence="6">
    <location>
        <begin position="1"/>
        <end position="20"/>
    </location>
</feature>
<keyword evidence="5" id="KW-0539">Nucleus</keyword>
<dbReference type="SUPFAM" id="SSF55874">
    <property type="entry name" value="ATPase domain of HSP90 chaperone/DNA topoisomerase II/histidine kinase"/>
    <property type="match status" value="1"/>
</dbReference>
<dbReference type="Gene3D" id="3.30.565.10">
    <property type="entry name" value="Histidine kinase-like ATPase, C-terminal domain"/>
    <property type="match status" value="1"/>
</dbReference>
<evidence type="ECO:0000256" key="5">
    <source>
        <dbReference type="ARBA" id="ARBA00023242"/>
    </source>
</evidence>
<feature type="region of interest" description="Disordered" evidence="6">
    <location>
        <begin position="589"/>
        <end position="612"/>
    </location>
</feature>
<dbReference type="CDD" id="cd16926">
    <property type="entry name" value="HATPase_MutL-MLH-PMS-like"/>
    <property type="match status" value="1"/>
</dbReference>
<keyword evidence="3" id="KW-0227">DNA damage</keyword>
<dbReference type="EMBL" id="CAWUON010000041">
    <property type="protein sequence ID" value="CAK7268869.1"/>
    <property type="molecule type" value="Genomic_DNA"/>
</dbReference>
<dbReference type="NCBIfam" id="TIGR00585">
    <property type="entry name" value="mutl"/>
    <property type="match status" value="1"/>
</dbReference>
<name>A0ABP0DKS1_9PEZI</name>
<accession>A0ABP0DKS1</accession>
<evidence type="ECO:0000256" key="4">
    <source>
        <dbReference type="ARBA" id="ARBA00023204"/>
    </source>
</evidence>